<evidence type="ECO:0000256" key="12">
    <source>
        <dbReference type="PROSITE-ProRule" id="PRU00723"/>
    </source>
</evidence>
<evidence type="ECO:0000256" key="13">
    <source>
        <dbReference type="SAM" id="MobiDB-lite"/>
    </source>
</evidence>
<keyword evidence="8" id="KW-0805">Transcription regulation</keyword>
<evidence type="ECO:0000256" key="11">
    <source>
        <dbReference type="ARBA" id="ARBA00023242"/>
    </source>
</evidence>
<feature type="region of interest" description="Disordered" evidence="13">
    <location>
        <begin position="67"/>
        <end position="96"/>
    </location>
</feature>
<protein>
    <recommendedName>
        <fullName evidence="3">Zinc finger CCCH-type with G patch domain-containing protein</fullName>
    </recommendedName>
</protein>
<keyword evidence="9" id="KW-0238">DNA-binding</keyword>
<dbReference type="AlphaFoldDB" id="A0AAU7J953"/>
<evidence type="ECO:0000259" key="15">
    <source>
        <dbReference type="PROSITE" id="PS50174"/>
    </source>
</evidence>
<dbReference type="InterPro" id="IPR000467">
    <property type="entry name" value="G_patch_dom"/>
</dbReference>
<keyword evidence="10" id="KW-0804">Transcription</keyword>
<dbReference type="EMBL" id="OR912229">
    <property type="protein sequence ID" value="XBN89730.1"/>
    <property type="molecule type" value="mRNA"/>
</dbReference>
<dbReference type="GO" id="GO:0001227">
    <property type="term" value="F:DNA-binding transcription repressor activity, RNA polymerase II-specific"/>
    <property type="evidence" value="ECO:0007669"/>
    <property type="project" value="TreeGrafter"/>
</dbReference>
<evidence type="ECO:0000256" key="9">
    <source>
        <dbReference type="ARBA" id="ARBA00023125"/>
    </source>
</evidence>
<dbReference type="GO" id="GO:0000978">
    <property type="term" value="F:RNA polymerase II cis-regulatory region sequence-specific DNA binding"/>
    <property type="evidence" value="ECO:0007669"/>
    <property type="project" value="TreeGrafter"/>
</dbReference>
<feature type="zinc finger region" description="C3H1-type" evidence="12">
    <location>
        <begin position="156"/>
        <end position="184"/>
    </location>
</feature>
<evidence type="ECO:0000256" key="5">
    <source>
        <dbReference type="ARBA" id="ARBA00022723"/>
    </source>
</evidence>
<feature type="compositionally biased region" description="Acidic residues" evidence="13">
    <location>
        <begin position="75"/>
        <end position="84"/>
    </location>
</feature>
<feature type="compositionally biased region" description="Polar residues" evidence="13">
    <location>
        <begin position="85"/>
        <end position="95"/>
    </location>
</feature>
<dbReference type="PANTHER" id="PTHR46297:SF1">
    <property type="entry name" value="ZINC FINGER CCCH-TYPE WITH G PATCH DOMAIN-CONTAINING PROTEIN"/>
    <property type="match status" value="1"/>
</dbReference>
<reference evidence="16" key="1">
    <citation type="submission" date="2023-12" db="EMBL/GenBank/DDBJ databases">
        <title>Identification and Expression Profile Analysis of Tudor Family Genes in Locusta migratoria, and Functional Characterization of LmTdr7.</title>
        <authorList>
            <person name="Deng S."/>
            <person name="Wang J."/>
            <person name="Ma E."/>
            <person name="Zhang J."/>
            <person name="Xing S."/>
        </authorList>
    </citation>
    <scope>NUCLEOTIDE SEQUENCE</scope>
</reference>
<keyword evidence="11" id="KW-0539">Nucleus</keyword>
<keyword evidence="5 12" id="KW-0479">Metal-binding</keyword>
<organism evidence="16">
    <name type="scientific">Locusta migratoria</name>
    <name type="common">Migratory locust</name>
    <dbReference type="NCBI Taxonomy" id="7004"/>
    <lineage>
        <taxon>Eukaryota</taxon>
        <taxon>Metazoa</taxon>
        <taxon>Ecdysozoa</taxon>
        <taxon>Arthropoda</taxon>
        <taxon>Hexapoda</taxon>
        <taxon>Insecta</taxon>
        <taxon>Pterygota</taxon>
        <taxon>Neoptera</taxon>
        <taxon>Polyneoptera</taxon>
        <taxon>Orthoptera</taxon>
        <taxon>Caelifera</taxon>
        <taxon>Acrididea</taxon>
        <taxon>Acridomorpha</taxon>
        <taxon>Acridoidea</taxon>
        <taxon>Acrididae</taxon>
        <taxon>Oedipodinae</taxon>
        <taxon>Locusta</taxon>
    </lineage>
</organism>
<dbReference type="Gene3D" id="2.30.30.1190">
    <property type="match status" value="1"/>
</dbReference>
<evidence type="ECO:0000256" key="1">
    <source>
        <dbReference type="ARBA" id="ARBA00004062"/>
    </source>
</evidence>
<dbReference type="PROSITE" id="PS50103">
    <property type="entry name" value="ZF_C3H1"/>
    <property type="match status" value="1"/>
</dbReference>
<dbReference type="GO" id="GO:0008270">
    <property type="term" value="F:zinc ion binding"/>
    <property type="evidence" value="ECO:0007669"/>
    <property type="project" value="UniProtKB-KW"/>
</dbReference>
<keyword evidence="7 12" id="KW-0862">Zinc</keyword>
<dbReference type="SMART" id="SM00443">
    <property type="entry name" value="G_patch"/>
    <property type="match status" value="1"/>
</dbReference>
<evidence type="ECO:0000256" key="7">
    <source>
        <dbReference type="ARBA" id="ARBA00022833"/>
    </source>
</evidence>
<evidence type="ECO:0000256" key="3">
    <source>
        <dbReference type="ARBA" id="ARBA00022414"/>
    </source>
</evidence>
<proteinExistence type="evidence at transcript level"/>
<evidence type="ECO:0000256" key="2">
    <source>
        <dbReference type="ARBA" id="ARBA00004123"/>
    </source>
</evidence>
<dbReference type="PANTHER" id="PTHR46297">
    <property type="entry name" value="ZINC FINGER CCCH-TYPE WITH G PATCH DOMAIN-CONTAINING PROTEIN"/>
    <property type="match status" value="1"/>
</dbReference>
<dbReference type="InterPro" id="IPR000571">
    <property type="entry name" value="Znf_CCCH"/>
</dbReference>
<accession>A0AAU7J953</accession>
<evidence type="ECO:0000259" key="14">
    <source>
        <dbReference type="PROSITE" id="PS50103"/>
    </source>
</evidence>
<keyword evidence="6 12" id="KW-0863">Zinc-finger</keyword>
<name>A0AAU7J953_LOCMI</name>
<dbReference type="Pfam" id="PF01585">
    <property type="entry name" value="G-patch"/>
    <property type="match status" value="1"/>
</dbReference>
<dbReference type="GO" id="GO:0005634">
    <property type="term" value="C:nucleus"/>
    <property type="evidence" value="ECO:0007669"/>
    <property type="project" value="UniProtKB-SubCell"/>
</dbReference>
<keyword evidence="4" id="KW-0678">Repressor</keyword>
<feature type="domain" description="G-patch" evidence="15">
    <location>
        <begin position="297"/>
        <end position="329"/>
    </location>
</feature>
<comment type="function">
    <text evidence="1">Transcription repressor.</text>
</comment>
<evidence type="ECO:0000256" key="8">
    <source>
        <dbReference type="ARBA" id="ARBA00023015"/>
    </source>
</evidence>
<comment type="subcellular location">
    <subcellularLocation>
        <location evidence="2">Nucleus</location>
    </subcellularLocation>
</comment>
<evidence type="ECO:0000313" key="16">
    <source>
        <dbReference type="EMBL" id="XBN89730.1"/>
    </source>
</evidence>
<evidence type="ECO:0000256" key="6">
    <source>
        <dbReference type="ARBA" id="ARBA00022771"/>
    </source>
</evidence>
<feature type="domain" description="C3H1-type" evidence="14">
    <location>
        <begin position="156"/>
        <end position="184"/>
    </location>
</feature>
<dbReference type="Gene3D" id="2.30.30.140">
    <property type="match status" value="1"/>
</dbReference>
<evidence type="ECO:0000256" key="4">
    <source>
        <dbReference type="ARBA" id="ARBA00022491"/>
    </source>
</evidence>
<sequence length="501" mass="55670">MATEYEALADSLKQYEEQLAQIQLAVATTEPLSDRDSLLVLQDQMTHLIALTKENMTQLRNKSTDTVQNLSNCNGEEDNSETEDLNSSSHNSSETTFDEIKKDFQSLEGLKCQAPYSHAWGSSSYHNAIVSGVESMEGTNSIGAIQVRVFFTNPVSKEMVPCEQYFEGTCRFSDDDCRYSHGHMVPLSDLKEYSEPDFSAVQPGVKALVKASNNLWAHATVIALNDDGRCEVKFETNGIETTVDLQHILPLVESEENLAAEDSSDTDVPEPLWDPNMVERALSNPSASVLGEWEKHTKGIGSRLMAQMGYVTGSGLGKFGEGRIEPVEAVILPPGKSLDHCMNLREKAGENGNMFSVERRLKKIRKRQERQRIKQYEEDKGKKDVFSFLNTHLSGNAANSSPRITTAKTAAVPGTSSLKTQSARGLNVASLQIGEGIRRAERDLAHLNESLSRHSKGSVTYKTLLAKQEEKKKELMMLKTSECAVNNERSQRNDYKKMTTF</sequence>
<dbReference type="CDD" id="cd20384">
    <property type="entry name" value="Tudor_ZGPAT"/>
    <property type="match status" value="1"/>
</dbReference>
<evidence type="ECO:0000256" key="10">
    <source>
        <dbReference type="ARBA" id="ARBA00023163"/>
    </source>
</evidence>
<dbReference type="PROSITE" id="PS50174">
    <property type="entry name" value="G_PATCH"/>
    <property type="match status" value="1"/>
</dbReference>